<evidence type="ECO:0000256" key="3">
    <source>
        <dbReference type="ARBA" id="ARBA00022750"/>
    </source>
</evidence>
<feature type="domain" description="Peptidase A1" evidence="8">
    <location>
        <begin position="88"/>
        <end position="431"/>
    </location>
</feature>
<name>A0A835EGM5_9POAL</name>
<accession>A0A835EGM5</accession>
<dbReference type="GO" id="GO:0005576">
    <property type="term" value="C:extracellular region"/>
    <property type="evidence" value="ECO:0007669"/>
    <property type="project" value="TreeGrafter"/>
</dbReference>
<dbReference type="InterPro" id="IPR021109">
    <property type="entry name" value="Peptidase_aspartic_dom_sf"/>
</dbReference>
<dbReference type="InterPro" id="IPR032799">
    <property type="entry name" value="TAXi_C"/>
</dbReference>
<feature type="region of interest" description="Disordered" evidence="6">
    <location>
        <begin position="48"/>
        <end position="79"/>
    </location>
</feature>
<dbReference type="GO" id="GO:0004190">
    <property type="term" value="F:aspartic-type endopeptidase activity"/>
    <property type="evidence" value="ECO:0007669"/>
    <property type="project" value="UniProtKB-KW"/>
</dbReference>
<proteinExistence type="inferred from homology"/>
<dbReference type="FunFam" id="2.40.70.10:FF:000031">
    <property type="entry name" value="Aspartyl protease AED1"/>
    <property type="match status" value="1"/>
</dbReference>
<keyword evidence="2" id="KW-0645">Protease</keyword>
<keyword evidence="3" id="KW-0064">Aspartyl protease</keyword>
<dbReference type="Proteomes" id="UP000636709">
    <property type="component" value="Unassembled WGS sequence"/>
</dbReference>
<dbReference type="PANTHER" id="PTHR47967">
    <property type="entry name" value="OS07G0603500 PROTEIN-RELATED"/>
    <property type="match status" value="1"/>
</dbReference>
<reference evidence="9" key="1">
    <citation type="submission" date="2020-07" db="EMBL/GenBank/DDBJ databases">
        <title>Genome sequence and genetic diversity analysis of an under-domesticated orphan crop, white fonio (Digitaria exilis).</title>
        <authorList>
            <person name="Bennetzen J.L."/>
            <person name="Chen S."/>
            <person name="Ma X."/>
            <person name="Wang X."/>
            <person name="Yssel A.E.J."/>
            <person name="Chaluvadi S.R."/>
            <person name="Johnson M."/>
            <person name="Gangashetty P."/>
            <person name="Hamidou F."/>
            <person name="Sanogo M.D."/>
            <person name="Zwaenepoel A."/>
            <person name="Wallace J."/>
            <person name="Van De Peer Y."/>
            <person name="Van Deynze A."/>
        </authorList>
    </citation>
    <scope>NUCLEOTIDE SEQUENCE</scope>
    <source>
        <tissue evidence="9">Leaves</tissue>
    </source>
</reference>
<dbReference type="Pfam" id="PF14543">
    <property type="entry name" value="TAXi_N"/>
    <property type="match status" value="1"/>
</dbReference>
<evidence type="ECO:0000256" key="1">
    <source>
        <dbReference type="ARBA" id="ARBA00007447"/>
    </source>
</evidence>
<comment type="caution">
    <text evidence="9">The sequence shown here is derived from an EMBL/GenBank/DDBJ whole genome shotgun (WGS) entry which is preliminary data.</text>
</comment>
<keyword evidence="4" id="KW-0378">Hydrolase</keyword>
<dbReference type="PANTHER" id="PTHR47967:SF29">
    <property type="entry name" value="PEPTIDASE A1 DOMAIN-CONTAINING PROTEIN"/>
    <property type="match status" value="1"/>
</dbReference>
<evidence type="ECO:0000313" key="9">
    <source>
        <dbReference type="EMBL" id="KAF8694538.1"/>
    </source>
</evidence>
<feature type="region of interest" description="Disordered" evidence="6">
    <location>
        <begin position="412"/>
        <end position="434"/>
    </location>
</feature>
<gene>
    <name evidence="9" type="ORF">HU200_038161</name>
</gene>
<keyword evidence="10" id="KW-1185">Reference proteome</keyword>
<sequence>MQALITLLLLLTPLLISTAPPPSGYRFTLTHVDSKGGFTRSELMRRAAHRSRHRHRATTTMSSSGYYSTTSSSSDTRPSRLFSGQAEYLMELAIGTPPVPFVALADTGSDLTWTQCKPCKLCFAQDTPIYDPTTSSSFSLVTCASDTCLPIWRTNCTASSHCRYRYVYGDGAYSAGVLGTETLTFGSSSGDGSVTVVAGIAFGCGVDNGGLSYNSTGTVGLGRGTLSLVSQLGVGKFSYCLTDFFNTTITSPVLFGSLAELTDITAAQSTPLIQNLQSPSTYFVSLEGISLGDVRLPIPNGTFDIRADGSGGMIVDSGTIFTILVEPGFRVVVDHVAVVLGQRTAVNVSSLESPCFPAPAGAQRLPEMPDMVFHFAGGADMRLRKENYMSFDEEDLAPQFLIPFPLGAAAAPRAATPRGSQRTPNASPSAAPFPARWRPPLSGLPCSLSTLAARPLPVLPKCGREDSSHGLTNTTPPLVRCPAPHPLSNQQRLLHLPLLSSPFSLSLSGLIQGLQPFAGLSDPAAGQHERSIQGHIFPISF</sequence>
<protein>
    <recommendedName>
        <fullName evidence="8">Peptidase A1 domain-containing protein</fullName>
    </recommendedName>
</protein>
<dbReference type="Gene3D" id="2.40.70.10">
    <property type="entry name" value="Acid Proteases"/>
    <property type="match status" value="2"/>
</dbReference>
<dbReference type="EMBL" id="JACEFO010001903">
    <property type="protein sequence ID" value="KAF8694538.1"/>
    <property type="molecule type" value="Genomic_DNA"/>
</dbReference>
<comment type="similarity">
    <text evidence="1">Belongs to the peptidase A1 family.</text>
</comment>
<feature type="compositionally biased region" description="Low complexity" evidence="6">
    <location>
        <begin position="58"/>
        <end position="76"/>
    </location>
</feature>
<evidence type="ECO:0000256" key="7">
    <source>
        <dbReference type="SAM" id="SignalP"/>
    </source>
</evidence>
<evidence type="ECO:0000256" key="6">
    <source>
        <dbReference type="SAM" id="MobiDB-lite"/>
    </source>
</evidence>
<dbReference type="SUPFAM" id="SSF50630">
    <property type="entry name" value="Acid proteases"/>
    <property type="match status" value="1"/>
</dbReference>
<feature type="compositionally biased region" description="Basic residues" evidence="6">
    <location>
        <begin position="48"/>
        <end position="57"/>
    </location>
</feature>
<dbReference type="Pfam" id="PF14541">
    <property type="entry name" value="TAXi_C"/>
    <property type="match status" value="1"/>
</dbReference>
<dbReference type="OrthoDB" id="660550at2759"/>
<dbReference type="GO" id="GO:0006508">
    <property type="term" value="P:proteolysis"/>
    <property type="evidence" value="ECO:0007669"/>
    <property type="project" value="UniProtKB-KW"/>
</dbReference>
<dbReference type="InterPro" id="IPR034161">
    <property type="entry name" value="Pepsin-like_plant"/>
</dbReference>
<dbReference type="AlphaFoldDB" id="A0A835EGM5"/>
<dbReference type="InterPro" id="IPR032861">
    <property type="entry name" value="TAXi_N"/>
</dbReference>
<evidence type="ECO:0000313" key="10">
    <source>
        <dbReference type="Proteomes" id="UP000636709"/>
    </source>
</evidence>
<dbReference type="PROSITE" id="PS51767">
    <property type="entry name" value="PEPTIDASE_A1"/>
    <property type="match status" value="1"/>
</dbReference>
<evidence type="ECO:0000256" key="4">
    <source>
        <dbReference type="ARBA" id="ARBA00022801"/>
    </source>
</evidence>
<organism evidence="9 10">
    <name type="scientific">Digitaria exilis</name>
    <dbReference type="NCBI Taxonomy" id="1010633"/>
    <lineage>
        <taxon>Eukaryota</taxon>
        <taxon>Viridiplantae</taxon>
        <taxon>Streptophyta</taxon>
        <taxon>Embryophyta</taxon>
        <taxon>Tracheophyta</taxon>
        <taxon>Spermatophyta</taxon>
        <taxon>Magnoliopsida</taxon>
        <taxon>Liliopsida</taxon>
        <taxon>Poales</taxon>
        <taxon>Poaceae</taxon>
        <taxon>PACMAD clade</taxon>
        <taxon>Panicoideae</taxon>
        <taxon>Panicodae</taxon>
        <taxon>Paniceae</taxon>
        <taxon>Anthephorinae</taxon>
        <taxon>Digitaria</taxon>
    </lineage>
</organism>
<feature type="signal peptide" evidence="7">
    <location>
        <begin position="1"/>
        <end position="18"/>
    </location>
</feature>
<evidence type="ECO:0000256" key="5">
    <source>
        <dbReference type="ARBA" id="ARBA00023180"/>
    </source>
</evidence>
<evidence type="ECO:0000259" key="8">
    <source>
        <dbReference type="PROSITE" id="PS51767"/>
    </source>
</evidence>
<dbReference type="CDD" id="cd05476">
    <property type="entry name" value="pepsin_A_like_plant"/>
    <property type="match status" value="1"/>
</dbReference>
<dbReference type="InterPro" id="IPR051708">
    <property type="entry name" value="Plant_Aspart_Prot_A1"/>
</dbReference>
<dbReference type="InterPro" id="IPR033121">
    <property type="entry name" value="PEPTIDASE_A1"/>
</dbReference>
<keyword evidence="5" id="KW-0325">Glycoprotein</keyword>
<feature type="chain" id="PRO_5032607746" description="Peptidase A1 domain-containing protein" evidence="7">
    <location>
        <begin position="19"/>
        <end position="541"/>
    </location>
</feature>
<evidence type="ECO:0000256" key="2">
    <source>
        <dbReference type="ARBA" id="ARBA00022670"/>
    </source>
</evidence>
<keyword evidence="7" id="KW-0732">Signal</keyword>